<feature type="transmembrane region" description="Helical" evidence="5">
    <location>
        <begin position="587"/>
        <end position="605"/>
    </location>
</feature>
<protein>
    <recommendedName>
        <fullName evidence="6">Integral membrane bound transporter domain-containing protein</fullName>
    </recommendedName>
</protein>
<evidence type="ECO:0000256" key="3">
    <source>
        <dbReference type="ARBA" id="ARBA00022989"/>
    </source>
</evidence>
<dbReference type="EMBL" id="MU151089">
    <property type="protein sequence ID" value="KAF9451224.1"/>
    <property type="molecule type" value="Genomic_DNA"/>
</dbReference>
<keyword evidence="4 5" id="KW-0472">Membrane</keyword>
<evidence type="ECO:0000256" key="2">
    <source>
        <dbReference type="ARBA" id="ARBA00022692"/>
    </source>
</evidence>
<comment type="subcellular location">
    <subcellularLocation>
        <location evidence="1">Membrane</location>
        <topology evidence="1">Multi-pass membrane protein</topology>
    </subcellularLocation>
</comment>
<dbReference type="Proteomes" id="UP000807342">
    <property type="component" value="Unassembled WGS sequence"/>
</dbReference>
<sequence length="921" mass="103143">MASVLLYSSPPFVKAMYSFISSRRFLARALSTVLCSILVVFLPFSRFGGQSAFLAITIKELVFSAQENLPQQIEGTVLHLVGGLVGVALSSFGKFLASLTYNRIGDAPLTRCIPALTLAFICFSAGWLKSRLPRLTFASRIACFVSIWLLTSDITSQQRIRGHALEFVWMVVVAATTSLFSCMIILKWSSTRFAVELAKALSELHNCLHSSLEEHGPDNVSGATPNLSYIAPTELLKRSISLDTLYQQASFELRVGRVSVKLLKPLIMTVEHLRRILSRRLVIPGPSPETEETSVVEAFHKPALELGIALSQSMKAIEEQVLACYHSSSIGSERKPDIPTSQTRLSRAVNTAKEHLQQICDDLDAQKWLPSGDAQFPSKTSDSCACMIFLLQMAQELQFGLRVMQEIRECHDKSKPRLWHPRPSLAWLGVTPSMVSTDEAGTFLDENTLEIPNLLSEPEALQGIAEHTYNDDRDNGYIKNLTTKEPRITGRRFSARWFRSLVYSTWNHPKALKARMRLSRFLKALEGSPHIRHAFKNGVGVALLSLPAFLADDAPGRKWFLSSYGQWMIISYVWVLETNTGATLRVAYLRLCGTILGATYAYTASSFCKSNAYVLVAMVTLAELPISWIIMNTTISPMGTVAAITLPPILFTPYFRPHEEVSTWRMALLRAALISLGIVAALLVNSLLFPRHCRVLFLNTVCRTLGLSNQLLMNMGRDLFHHTPFSAVHKKRNYKLEREIRDSLHRLAILLKTMDDEASLVPKPMKRYRQILNVLHQLSNLLTSLRKVGQHIPKKEVVTAVSPQRRELVSCICIGLFASEQVFRARQPLPQFLPSSRIAFIALEREVEEQILQSYQGEHESLGLSLIYVFAELDLLAELVDTMDGLVELTRHLFGTSSWLKQLNPTPMGTSGITNMHEESM</sequence>
<keyword evidence="2 5" id="KW-0812">Transmembrane</keyword>
<gene>
    <name evidence="7" type="ORF">P691DRAFT_724576</name>
</gene>
<dbReference type="InterPro" id="IPR052430">
    <property type="entry name" value="IVT-Associated"/>
</dbReference>
<feature type="transmembrane region" description="Helical" evidence="5">
    <location>
        <begin position="667"/>
        <end position="689"/>
    </location>
</feature>
<evidence type="ECO:0000256" key="1">
    <source>
        <dbReference type="ARBA" id="ARBA00004141"/>
    </source>
</evidence>
<feature type="transmembrane region" description="Helical" evidence="5">
    <location>
        <begin position="637"/>
        <end position="655"/>
    </location>
</feature>
<dbReference type="InterPro" id="IPR049453">
    <property type="entry name" value="Memb_transporter_dom"/>
</dbReference>
<accession>A0A9P6C7E4</accession>
<dbReference type="OrthoDB" id="68611at2759"/>
<keyword evidence="8" id="KW-1185">Reference proteome</keyword>
<dbReference type="GO" id="GO:0016020">
    <property type="term" value="C:membrane"/>
    <property type="evidence" value="ECO:0007669"/>
    <property type="project" value="UniProtKB-SubCell"/>
</dbReference>
<feature type="transmembrane region" description="Helical" evidence="5">
    <location>
        <begin position="25"/>
        <end position="44"/>
    </location>
</feature>
<dbReference type="Pfam" id="PF13515">
    <property type="entry name" value="FUSC_2"/>
    <property type="match status" value="1"/>
</dbReference>
<organism evidence="7 8">
    <name type="scientific">Macrolepiota fuliginosa MF-IS2</name>
    <dbReference type="NCBI Taxonomy" id="1400762"/>
    <lineage>
        <taxon>Eukaryota</taxon>
        <taxon>Fungi</taxon>
        <taxon>Dikarya</taxon>
        <taxon>Basidiomycota</taxon>
        <taxon>Agaricomycotina</taxon>
        <taxon>Agaricomycetes</taxon>
        <taxon>Agaricomycetidae</taxon>
        <taxon>Agaricales</taxon>
        <taxon>Agaricineae</taxon>
        <taxon>Agaricaceae</taxon>
        <taxon>Macrolepiota</taxon>
    </lineage>
</organism>
<keyword evidence="3 5" id="KW-1133">Transmembrane helix</keyword>
<evidence type="ECO:0000256" key="4">
    <source>
        <dbReference type="ARBA" id="ARBA00023136"/>
    </source>
</evidence>
<name>A0A9P6C7E4_9AGAR</name>
<feature type="transmembrane region" description="Helical" evidence="5">
    <location>
        <begin position="167"/>
        <end position="186"/>
    </location>
</feature>
<proteinExistence type="predicted"/>
<evidence type="ECO:0000313" key="7">
    <source>
        <dbReference type="EMBL" id="KAF9451224.1"/>
    </source>
</evidence>
<comment type="caution">
    <text evidence="7">The sequence shown here is derived from an EMBL/GenBank/DDBJ whole genome shotgun (WGS) entry which is preliminary data.</text>
</comment>
<evidence type="ECO:0000313" key="8">
    <source>
        <dbReference type="Proteomes" id="UP000807342"/>
    </source>
</evidence>
<dbReference type="PANTHER" id="PTHR47804">
    <property type="entry name" value="60S RIBOSOMAL PROTEIN L19"/>
    <property type="match status" value="1"/>
</dbReference>
<evidence type="ECO:0000256" key="5">
    <source>
        <dbReference type="SAM" id="Phobius"/>
    </source>
</evidence>
<feature type="transmembrane region" description="Helical" evidence="5">
    <location>
        <begin position="77"/>
        <end position="97"/>
    </location>
</feature>
<dbReference type="PANTHER" id="PTHR47804:SF3">
    <property type="entry name" value="PROTEIN BRE4"/>
    <property type="match status" value="1"/>
</dbReference>
<feature type="transmembrane region" description="Helical" evidence="5">
    <location>
        <begin position="109"/>
        <end position="128"/>
    </location>
</feature>
<dbReference type="AlphaFoldDB" id="A0A9P6C7E4"/>
<feature type="domain" description="Integral membrane bound transporter" evidence="6">
    <location>
        <begin position="562"/>
        <end position="684"/>
    </location>
</feature>
<reference evidence="7" key="1">
    <citation type="submission" date="2020-11" db="EMBL/GenBank/DDBJ databases">
        <authorList>
            <consortium name="DOE Joint Genome Institute"/>
            <person name="Ahrendt S."/>
            <person name="Riley R."/>
            <person name="Andreopoulos W."/>
            <person name="Labutti K."/>
            <person name="Pangilinan J."/>
            <person name="Ruiz-Duenas F.J."/>
            <person name="Barrasa J.M."/>
            <person name="Sanchez-Garcia M."/>
            <person name="Camarero S."/>
            <person name="Miyauchi S."/>
            <person name="Serrano A."/>
            <person name="Linde D."/>
            <person name="Babiker R."/>
            <person name="Drula E."/>
            <person name="Ayuso-Fernandez I."/>
            <person name="Pacheco R."/>
            <person name="Padilla G."/>
            <person name="Ferreira P."/>
            <person name="Barriuso J."/>
            <person name="Kellner H."/>
            <person name="Castanera R."/>
            <person name="Alfaro M."/>
            <person name="Ramirez L."/>
            <person name="Pisabarro A.G."/>
            <person name="Kuo A."/>
            <person name="Tritt A."/>
            <person name="Lipzen A."/>
            <person name="He G."/>
            <person name="Yan M."/>
            <person name="Ng V."/>
            <person name="Cullen D."/>
            <person name="Martin F."/>
            <person name="Rosso M.-N."/>
            <person name="Henrissat B."/>
            <person name="Hibbett D."/>
            <person name="Martinez A.T."/>
            <person name="Grigoriev I.V."/>
        </authorList>
    </citation>
    <scope>NUCLEOTIDE SEQUENCE</scope>
    <source>
        <strain evidence="7">MF-IS2</strain>
    </source>
</reference>
<evidence type="ECO:0000259" key="6">
    <source>
        <dbReference type="Pfam" id="PF13515"/>
    </source>
</evidence>
<feature type="transmembrane region" description="Helical" evidence="5">
    <location>
        <begin position="134"/>
        <end position="155"/>
    </location>
</feature>